<gene>
    <name evidence="2" type="ORF">FIBSPDRAFT_307219</name>
</gene>
<reference evidence="2 3" key="1">
    <citation type="journal article" date="2016" name="Mol. Biol. Evol.">
        <title>Comparative Genomics of Early-Diverging Mushroom-Forming Fungi Provides Insights into the Origins of Lignocellulose Decay Capabilities.</title>
        <authorList>
            <person name="Nagy L.G."/>
            <person name="Riley R."/>
            <person name="Tritt A."/>
            <person name="Adam C."/>
            <person name="Daum C."/>
            <person name="Floudas D."/>
            <person name="Sun H."/>
            <person name="Yadav J.S."/>
            <person name="Pangilinan J."/>
            <person name="Larsson K.H."/>
            <person name="Matsuura K."/>
            <person name="Barry K."/>
            <person name="Labutti K."/>
            <person name="Kuo R."/>
            <person name="Ohm R.A."/>
            <person name="Bhattacharya S.S."/>
            <person name="Shirouzu T."/>
            <person name="Yoshinaga Y."/>
            <person name="Martin F.M."/>
            <person name="Grigoriev I.V."/>
            <person name="Hibbett D.S."/>
        </authorList>
    </citation>
    <scope>NUCLEOTIDE SEQUENCE [LARGE SCALE GENOMIC DNA]</scope>
    <source>
        <strain evidence="2 3">CBS 109695</strain>
    </source>
</reference>
<keyword evidence="3" id="KW-1185">Reference proteome</keyword>
<keyword evidence="1" id="KW-0812">Transmembrane</keyword>
<evidence type="ECO:0000313" key="3">
    <source>
        <dbReference type="Proteomes" id="UP000076532"/>
    </source>
</evidence>
<dbReference type="Proteomes" id="UP000076532">
    <property type="component" value="Unassembled WGS sequence"/>
</dbReference>
<evidence type="ECO:0000256" key="1">
    <source>
        <dbReference type="SAM" id="Phobius"/>
    </source>
</evidence>
<proteinExistence type="predicted"/>
<dbReference type="EMBL" id="KV417482">
    <property type="protein sequence ID" value="KZP33448.1"/>
    <property type="molecule type" value="Genomic_DNA"/>
</dbReference>
<evidence type="ECO:0000313" key="2">
    <source>
        <dbReference type="EMBL" id="KZP33448.1"/>
    </source>
</evidence>
<accession>A0A166W6V9</accession>
<name>A0A166W6V9_9AGAM</name>
<feature type="transmembrane region" description="Helical" evidence="1">
    <location>
        <begin position="84"/>
        <end position="106"/>
    </location>
</feature>
<keyword evidence="1" id="KW-0472">Membrane</keyword>
<sequence length="281" mass="31210">MSPNTQLLPTRAPFVSLINHPDFVWETIQTKNKFDEPYSPIIGHDAGAIGEDLHHNTRHSLALWFSKRRCDRGAEHAQSWWDRVVLFCFCFSLVALLYTLAGLGLAEHDHANCAPILSLPPSAATPVDATAVLPVIWGKKSVLDADKEALDVEGIQGIDGNRINPAYMSKHVQPESHLVDTQPPFALATIPPAHFDHRHAYFHEPRFFLERLAANPRVVHHLADPAGLKETKAHQTPVDEKPTQEELPFALKSRLARNNARNNDAFLGRVGGKCRGSGTRC</sequence>
<dbReference type="AlphaFoldDB" id="A0A166W6V9"/>
<organism evidence="2 3">
    <name type="scientific">Athelia psychrophila</name>
    <dbReference type="NCBI Taxonomy" id="1759441"/>
    <lineage>
        <taxon>Eukaryota</taxon>
        <taxon>Fungi</taxon>
        <taxon>Dikarya</taxon>
        <taxon>Basidiomycota</taxon>
        <taxon>Agaricomycotina</taxon>
        <taxon>Agaricomycetes</taxon>
        <taxon>Agaricomycetidae</taxon>
        <taxon>Atheliales</taxon>
        <taxon>Atheliaceae</taxon>
        <taxon>Athelia</taxon>
    </lineage>
</organism>
<protein>
    <submittedName>
        <fullName evidence="2">Uncharacterized protein</fullName>
    </submittedName>
</protein>
<keyword evidence="1" id="KW-1133">Transmembrane helix</keyword>